<evidence type="ECO:0000256" key="6">
    <source>
        <dbReference type="ARBA" id="ARBA00022807"/>
    </source>
</evidence>
<dbReference type="GO" id="GO:0004843">
    <property type="term" value="F:cysteine-type deubiquitinase activity"/>
    <property type="evidence" value="ECO:0007669"/>
    <property type="project" value="UniProtKB-EC"/>
</dbReference>
<evidence type="ECO:0000259" key="11">
    <source>
        <dbReference type="Pfam" id="PF20255"/>
    </source>
</evidence>
<evidence type="ECO:0000259" key="9">
    <source>
        <dbReference type="Pfam" id="PF12340"/>
    </source>
</evidence>
<comment type="catalytic activity">
    <reaction evidence="1">
        <text>Thiol-dependent hydrolysis of ester, thioester, amide, peptide and isopeptide bonds formed by the C-terminal Gly of ubiquitin (a 76-residue protein attached to proteins as an intracellular targeting signal).</text>
        <dbReference type="EC" id="3.4.19.12"/>
    </reaction>
</comment>
<dbReference type="EMBL" id="CAJNOR010002790">
    <property type="protein sequence ID" value="CAF1341312.1"/>
    <property type="molecule type" value="Genomic_DNA"/>
</dbReference>
<feature type="domain" description="DUF6606" evidence="11">
    <location>
        <begin position="27"/>
        <end position="295"/>
    </location>
</feature>
<dbReference type="Pfam" id="PF12340">
    <property type="entry name" value="DUF3638"/>
    <property type="match status" value="1"/>
</dbReference>
<dbReference type="OrthoDB" id="9991011at2759"/>
<evidence type="ECO:0000256" key="8">
    <source>
        <dbReference type="SAM" id="MobiDB-lite"/>
    </source>
</evidence>
<reference evidence="12" key="1">
    <citation type="submission" date="2021-02" db="EMBL/GenBank/DDBJ databases">
        <authorList>
            <person name="Nowell W R."/>
        </authorList>
    </citation>
    <scope>NUCLEOTIDE SEQUENCE</scope>
</reference>
<keyword evidence="7" id="KW-0175">Coiled coil</keyword>
<protein>
    <recommendedName>
        <fullName evidence="2">ubiquitinyl hydrolase 1</fullName>
        <ecNumber evidence="2">3.4.19.12</ecNumber>
    </recommendedName>
</protein>
<comment type="caution">
    <text evidence="12">The sequence shown here is derived from an EMBL/GenBank/DDBJ whole genome shotgun (WGS) entry which is preliminary data.</text>
</comment>
<keyword evidence="6" id="KW-0788">Thiol protease</keyword>
<accession>A0A815A6T7</accession>
<gene>
    <name evidence="12" type="ORF">EDS130_LOCUS28072</name>
    <name evidence="13" type="ORF">XAT740_LOCUS30970</name>
</gene>
<dbReference type="EC" id="3.4.19.12" evidence="2"/>
<evidence type="ECO:0000313" key="12">
    <source>
        <dbReference type="EMBL" id="CAF1252817.1"/>
    </source>
</evidence>
<keyword evidence="3" id="KW-0645">Protease</keyword>
<keyword evidence="14" id="KW-1185">Reference proteome</keyword>
<evidence type="ECO:0000256" key="1">
    <source>
        <dbReference type="ARBA" id="ARBA00000707"/>
    </source>
</evidence>
<evidence type="ECO:0000256" key="7">
    <source>
        <dbReference type="SAM" id="Coils"/>
    </source>
</evidence>
<feature type="compositionally biased region" description="Basic and acidic residues" evidence="8">
    <location>
        <begin position="2873"/>
        <end position="2886"/>
    </location>
</feature>
<proteinExistence type="predicted"/>
<evidence type="ECO:0000256" key="5">
    <source>
        <dbReference type="ARBA" id="ARBA00022801"/>
    </source>
</evidence>
<feature type="coiled-coil region" evidence="7">
    <location>
        <begin position="596"/>
        <end position="644"/>
    </location>
</feature>
<feature type="domain" description="DUF3638" evidence="9">
    <location>
        <begin position="2040"/>
        <end position="2270"/>
    </location>
</feature>
<dbReference type="PANTHER" id="PTHR13367">
    <property type="entry name" value="UBIQUITIN THIOESTERASE"/>
    <property type="match status" value="1"/>
</dbReference>
<dbReference type="InterPro" id="IPR046541">
    <property type="entry name" value="DUF6606"/>
</dbReference>
<dbReference type="Proteomes" id="UP000663852">
    <property type="component" value="Unassembled WGS sequence"/>
</dbReference>
<dbReference type="InterPro" id="IPR022099">
    <property type="entry name" value="DUF3638"/>
</dbReference>
<evidence type="ECO:0000256" key="2">
    <source>
        <dbReference type="ARBA" id="ARBA00012759"/>
    </source>
</evidence>
<evidence type="ECO:0000313" key="15">
    <source>
        <dbReference type="Proteomes" id="UP000663852"/>
    </source>
</evidence>
<feature type="domain" description="DUF3645" evidence="10">
    <location>
        <begin position="2386"/>
        <end position="2414"/>
    </location>
</feature>
<sequence>MFSTKFSSASSRVNQNAFNPHGVNESILNHLFLPYRLPSSATKDYLTQNDHQDEYKLLQCTHEYLKSIDAKNDLPIFSTLKTCIERWSSVQSTMNCSVSFLQSTIQKLAPGEFLPLYFHAQNAAILIEIDKNSPNQPLISSWQVLLPTETITSSLEPHFSCFPVPVFRLPDRTQLVSTVQCELLSEFMNNTIEYPKSHKASYTFDEIREVPIAHYVCQWWITQFQGVQPDSPSKPPFSFKKKHRDQIRYKTATYPFRRSGLWMTMKVVFQNILTKRLGDIGIIVYKLLVTDFLTYFICTKQYQTDYQLSTDLLMFCLRKIVRRLSKIETLLSSIDSNGITPWVQNMLTGIKEKIDRVTPKFDWQKPIEDNQKQNILQYQIDLNPEALYHHPCMKLNAYLDRLHSGISSTCIYSKSVYGLGPSSNVTNGTDVLPRISVLIKQEPDAMEITLARIEMWVEFHLEKWINRSLLSRIGYKCFEDLQAFYEEYQNAALNFYSSNKESTDLFGYGRFILTSLTIIHLMHVKLCAAPRFRRLRDHAIIIPNLLSLFEFLILPSRDDMIRARYLYDYFSEFNCKSYPDILSDIDSENAFGVDFANQSEEINENLKKIAEQVAQDQNDKLREVHNAKESYERLMKTANSLECECECELSIWFKKCRRCATITEANNIKLDIYECPMPHERKSALAVMFELQMPSEFRCYRDILWQFINRPNPTPAHKMHEWLSTRPHKSKLRDYFKSSSNYKVKLVSETKSISESHYSNGRCIASTPVEEYFYENSLKVQISPTKPCEFQDECRTLTPNLIDSNYKDLQFSLRSTAFVQNQVIAELSKCSLKLNPNEFVEFGSFRSGHCLQWWNLLSILELDSLSMDEESVVILITHALLQYGPVTRNAQLLTHSWCPESHEQILEDLFVDELILRLDRHLKDCECNWQNEFMLVIITIITMRISTICNSTRKDQMTKLVMKCRQIGAKWIDLISKSIQHGSVSDFDSANALREKIIVIGITYLLTFAIYVDSSNTLQLINSDIVTLLVIATTIHDNSILNKDTMKMGVFMRNLRYYGEYILLRIHPSMSKIIQESSYESLNKFCTIHWAVARTKGMINGKWKKRNGDAHDGWYDGEYESNKLSIDCIRGKFLVNDMTIGFLPDKITSNDLFRRVFRQHVFEVQAAETQGSYITKHAYHNNDVYYEFTYDHTRGVIVYEHHLKADKKFQLLPTSCFEEELPDVFVSNYSHWRDVQKHKVEFRPIYFQDANFLTEKHYILRMKKGLITTKYFENEQILINRTSSCFQSLFTRYFTRLDEEPYVYMLGENNFIHIHLSRLGIVFKYDLNQNIITSREYSDMYVDENQWFGTLTGLQSGLLLSPIAAVNQKQTHYSSRKLIVPFGQIQATKNSTNDHQTVTIDRQSPPASMLHQYFVFVLNDRLRILQPTDSPAGWLYLALLHAMTSHPLPDQYTGMTGMERAFQLLYSAGCWSDQPYDSITQNILVQIAIISPKANFYPPNFHYMMTIHWNGSRLPYSIQHFGYYLIVKKMIETSEEWNFMHPSSATTDMKIGKLLESKEYDEKLLAKLYWDYRDSYNPTARLSPQMEEEIRSLSSTQSYRPTWKIFHMHSTNYRSSSLTDLYSNGDVTLKDSRELTCFPLSRWINDKYKLQNVWIGLFKFIEEIKKLQDDIKEQEIERFELLLHFLHYISDKCSIQPYYLQLLRSILKNSTPVLRNIAYPAFTEYKNIQEKSFEGSRVNLGNLGYKKRHIALQEIEDCFDKNCFYTNKTQPQINQIFHYTHEINMLLKSWRENIKFYEFVNYIQAQLLCVQSVPLDIKMYVSPQHFEFESFQKHYQIRLNSAEVFIDNSLLDNARMKFSRIHSDYFIKLNERTPVKTEKTKFPKEIFPSTDSQVNSLSDIIGYFKKQLTESWKHFSSTEEYQQEFPLPNEITHFLDCLRQQSLQLWNELVKSIIMTNDLLVKIGLTERMVPTILICIFQQIWLHQKDPNELSLHLTHNQCTLLGGIIVNWVVEQHIERALNFANQRKREDFEKEMLNIPHSNWKPSEYLPWLILELEMNITIREVQVQVARHMIQPLPKENDSSTRNFVMQMNMGEGKTSVILPMLAVSLCSSSSSFVRIIVLKALSSMNYQSLRYKLGGLLNRRVVPFACRRDMAFTETQTEKIFDRFKQGMRHLDIVLTSPEDILSFDLLTIDKCRRKEYDVGQSMLAIQSWMKKYVRDVLDESDEILHVKYQLIYSIGRQQQVDGGIERWKTIQCILKLVKQHAADIAQQYADDVFYKAPLKRSHFPQFRMLKSQPYSELCRRIATDWIDLQNNYRQSEQKLILTFILDTNASLDGLVNQFPLDKIQSFLILRGLLSSEVLYICLKKRYRVNFGINQNGKYNRLIAVPFRAKDVAADNTEFGHPDVAIVLTQLSYYYQGLTDAQMLMCFDRLKQNESDPELIYGQWISIEEESDVIGSIQQWKRINLKDHQQRTQLVFPIFRYNMFVIDYFLDHFVFPQEAKQFPHRLVASAWDLSSSSSREKIITGFSGTNDTQLLLPVHIQQYDLPELLKTDAIVLNNLLCPKNDHFQVLPIGTNSDGLLERIVAEKPMIQVILDVGALFIDGTNRDIADKWLQLSDKTKIDYAVYFESDAIFVCNRQYQHHAFLTSPASERLDRCVFYLDEIHTRGTDFKFPNEFRAAVTLGSGLTKDRLVQACMRMRKLGQHHWLCFWSSNEVHQQIRSIKNSRSALNKKDTVNERISLTDILLWVYENTQLATWDGLHLWATQSLSFQRKMAAFQCIDWKQKQTFAKTTMDKIAQECLEAEALELKSMYGESKVFQNIYEIYLARHKHFKINLSADIHEAVCKRLRTYGGLKKLQTQLLDEEQQRELEREQELQEERKQKRPPVVRPVEPKLHDEIMALCDMHSPMLDLSKLRSVLHPIADAFLGTTFYRECQPHWWPQNLWITDEFQRVIQTQGESLDLFLRPPRWILIYRNQHVIFVSSFEANHLMKQLRNLYRTQSSQKLLTTTLRLILPRTRHGQSILVNTPSLTTPTSIVPAHRPLCSPVPNEWLVALFVFNGTLYFDSESEQRAYCHYLGICPKPRSDIEKDAFEKGWIDIDGFVEKLEHRAALQLQRCHFLKNPLGFVRKLIETRNNAHSPRISHVGSILIDAVKHPL</sequence>
<evidence type="ECO:0000313" key="14">
    <source>
        <dbReference type="Proteomes" id="UP000663828"/>
    </source>
</evidence>
<dbReference type="InterPro" id="IPR022105">
    <property type="entry name" value="DUF3645"/>
</dbReference>
<keyword evidence="4" id="KW-0833">Ubl conjugation pathway</keyword>
<dbReference type="Pfam" id="PF20255">
    <property type="entry name" value="DUF6606"/>
    <property type="match status" value="1"/>
</dbReference>
<evidence type="ECO:0000313" key="13">
    <source>
        <dbReference type="EMBL" id="CAF1341312.1"/>
    </source>
</evidence>
<organism evidence="12 15">
    <name type="scientific">Adineta ricciae</name>
    <name type="common">Rotifer</name>
    <dbReference type="NCBI Taxonomy" id="249248"/>
    <lineage>
        <taxon>Eukaryota</taxon>
        <taxon>Metazoa</taxon>
        <taxon>Spiralia</taxon>
        <taxon>Gnathifera</taxon>
        <taxon>Rotifera</taxon>
        <taxon>Eurotatoria</taxon>
        <taxon>Bdelloidea</taxon>
        <taxon>Adinetida</taxon>
        <taxon>Adinetidae</taxon>
        <taxon>Adineta</taxon>
    </lineage>
</organism>
<dbReference type="Pfam" id="PF12359">
    <property type="entry name" value="DUF3645"/>
    <property type="match status" value="1"/>
</dbReference>
<dbReference type="Proteomes" id="UP000663828">
    <property type="component" value="Unassembled WGS sequence"/>
</dbReference>
<dbReference type="PANTHER" id="PTHR13367:SF33">
    <property type="entry name" value="P-LOOP CONTAINING NUCLEOSIDE TRIPHOSPHATE HYDROLASE PROTEIN"/>
    <property type="match status" value="1"/>
</dbReference>
<dbReference type="EMBL" id="CAJNOJ010000181">
    <property type="protein sequence ID" value="CAF1252817.1"/>
    <property type="molecule type" value="Genomic_DNA"/>
</dbReference>
<evidence type="ECO:0000256" key="4">
    <source>
        <dbReference type="ARBA" id="ARBA00022786"/>
    </source>
</evidence>
<dbReference type="GO" id="GO:0006508">
    <property type="term" value="P:proteolysis"/>
    <property type="evidence" value="ECO:0007669"/>
    <property type="project" value="UniProtKB-KW"/>
</dbReference>
<evidence type="ECO:0000259" key="10">
    <source>
        <dbReference type="Pfam" id="PF12359"/>
    </source>
</evidence>
<name>A0A815A6T7_ADIRI</name>
<evidence type="ECO:0000256" key="3">
    <source>
        <dbReference type="ARBA" id="ARBA00022670"/>
    </source>
</evidence>
<dbReference type="InterPro" id="IPR051346">
    <property type="entry name" value="OTU_Deubiquitinase"/>
</dbReference>
<feature type="region of interest" description="Disordered" evidence="8">
    <location>
        <begin position="2873"/>
        <end position="2894"/>
    </location>
</feature>
<keyword evidence="5" id="KW-0378">Hydrolase</keyword>